<protein>
    <submittedName>
        <fullName evidence="1">Cytochrome P450</fullName>
    </submittedName>
</protein>
<organism evidence="1 2">
    <name type="scientific">Artomyces pyxidatus</name>
    <dbReference type="NCBI Taxonomy" id="48021"/>
    <lineage>
        <taxon>Eukaryota</taxon>
        <taxon>Fungi</taxon>
        <taxon>Dikarya</taxon>
        <taxon>Basidiomycota</taxon>
        <taxon>Agaricomycotina</taxon>
        <taxon>Agaricomycetes</taxon>
        <taxon>Russulales</taxon>
        <taxon>Auriscalpiaceae</taxon>
        <taxon>Artomyces</taxon>
    </lineage>
</organism>
<dbReference type="EMBL" id="MU277191">
    <property type="protein sequence ID" value="KAI0066959.1"/>
    <property type="molecule type" value="Genomic_DNA"/>
</dbReference>
<accession>A0ACB8TEV2</accession>
<keyword evidence="2" id="KW-1185">Reference proteome</keyword>
<sequence length="532" mass="59567">MSDIQRTDFMYLISTIVSTIQLNSAVVLGLVAALIAALARRYSRSPWRKLPPGPRGWPFLGNALSLSGNQWLTFNEWKNTYGDVVYLSALGQPMIVLNTQEAARELLDRRAGIYSDRPNNIVAAGVLCGGLAIFFQSYGPLWRKMRKATHEALNRGITGPFQPAQLREAVVLTCDMLTQPTTWRSHLQRASSSMVMSVTYDTPPMEAEDDPIVKDVNEFSEHILRSAVPGAHLVEVFTWMKYIPSRFAKWKRDAEEAHANFSRVFEDLYNSVGTKLANGINRPSFSASLLKDAGHNQLSVRENAWLAATMYLAGAETTSTALEWWMLGIVAYPETQRRAQTELDAVVGRTRIPTFADLPHLPYLYAMVKEALRWGTLGPLGLPHRSTRDDWYQGMFIPAGTICIPNLWAMHRDPEIYGADAHHFNPARFLDKEGQLKDAREEGHLMYGFGRRVCVGRHVANDSLFIDMAVMLWACTLEPAKDEGGEVVSIDVDGRIDVGLNVRPVPFSCSATPRFQEAPSILAGERELFQEH</sequence>
<proteinExistence type="predicted"/>
<reference evidence="1" key="1">
    <citation type="submission" date="2021-03" db="EMBL/GenBank/DDBJ databases">
        <authorList>
            <consortium name="DOE Joint Genome Institute"/>
            <person name="Ahrendt S."/>
            <person name="Looney B.P."/>
            <person name="Miyauchi S."/>
            <person name="Morin E."/>
            <person name="Drula E."/>
            <person name="Courty P.E."/>
            <person name="Chicoki N."/>
            <person name="Fauchery L."/>
            <person name="Kohler A."/>
            <person name="Kuo A."/>
            <person name="Labutti K."/>
            <person name="Pangilinan J."/>
            <person name="Lipzen A."/>
            <person name="Riley R."/>
            <person name="Andreopoulos W."/>
            <person name="He G."/>
            <person name="Johnson J."/>
            <person name="Barry K.W."/>
            <person name="Grigoriev I.V."/>
            <person name="Nagy L."/>
            <person name="Hibbett D."/>
            <person name="Henrissat B."/>
            <person name="Matheny P.B."/>
            <person name="Labbe J."/>
            <person name="Martin F."/>
        </authorList>
    </citation>
    <scope>NUCLEOTIDE SEQUENCE</scope>
    <source>
        <strain evidence="1">HHB10654</strain>
    </source>
</reference>
<evidence type="ECO:0000313" key="1">
    <source>
        <dbReference type="EMBL" id="KAI0066959.1"/>
    </source>
</evidence>
<gene>
    <name evidence="1" type="ORF">BV25DRAFT_1262566</name>
</gene>
<evidence type="ECO:0000313" key="2">
    <source>
        <dbReference type="Proteomes" id="UP000814140"/>
    </source>
</evidence>
<comment type="caution">
    <text evidence="1">The sequence shown here is derived from an EMBL/GenBank/DDBJ whole genome shotgun (WGS) entry which is preliminary data.</text>
</comment>
<dbReference type="Proteomes" id="UP000814140">
    <property type="component" value="Unassembled WGS sequence"/>
</dbReference>
<reference evidence="1" key="2">
    <citation type="journal article" date="2022" name="New Phytol.">
        <title>Evolutionary transition to the ectomycorrhizal habit in the genomes of a hyperdiverse lineage of mushroom-forming fungi.</title>
        <authorList>
            <person name="Looney B."/>
            <person name="Miyauchi S."/>
            <person name="Morin E."/>
            <person name="Drula E."/>
            <person name="Courty P.E."/>
            <person name="Kohler A."/>
            <person name="Kuo A."/>
            <person name="LaButti K."/>
            <person name="Pangilinan J."/>
            <person name="Lipzen A."/>
            <person name="Riley R."/>
            <person name="Andreopoulos W."/>
            <person name="He G."/>
            <person name="Johnson J."/>
            <person name="Nolan M."/>
            <person name="Tritt A."/>
            <person name="Barry K.W."/>
            <person name="Grigoriev I.V."/>
            <person name="Nagy L.G."/>
            <person name="Hibbett D."/>
            <person name="Henrissat B."/>
            <person name="Matheny P.B."/>
            <person name="Labbe J."/>
            <person name="Martin F.M."/>
        </authorList>
    </citation>
    <scope>NUCLEOTIDE SEQUENCE</scope>
    <source>
        <strain evidence="1">HHB10654</strain>
    </source>
</reference>
<name>A0ACB8TEV2_9AGAM</name>